<evidence type="ECO:0000256" key="2">
    <source>
        <dbReference type="ARBA" id="ARBA00022723"/>
    </source>
</evidence>
<dbReference type="SMART" id="SM00105">
    <property type="entry name" value="ArfGap"/>
    <property type="match status" value="1"/>
</dbReference>
<sequence>MNQKANVSKELNAKHRKILESLFKLPGNRECADCKTRGPRWASVNLGIFICMQCAGVHRSLGVHVSKVRSATLDTWLPEQITFIQSMGNEKSNSYWEAELPPDYDRVGIENFIHAKYIDKRWIPKDGKVRSPSRIIKEQSSVEGRKSVGSAQRQMNNINYGGEERRTTCPSVIKESSLANNPGPLKMLQMNNISHASNNKRPTPPPFVNESSPASKSSPSVPVKVPHQDMPEAKSQDTVQNLKPALSKAKLVKPEGSTTPAVVAPNVDYATELFNLLCMDEARGSDTNAHAGGNAWVDFGSAEAKSTPGMTDSITNSKHKALDTYKDPPLVATSLEKPLEVANNNAINLFDKSSISYPFSGQQYIMSSQKQPLMTAPAATSSAGFQSFPASRYIFGSNINYVPAQNWGNTGHQVPGTLGSSQQMYTTRSHSINFPISSMCVPGTTPAMPISAFPVTPTQPQLHYGFSPLSQGMFTNK</sequence>
<accession>A0A2P2QNX9</accession>
<dbReference type="PRINTS" id="PR00405">
    <property type="entry name" value="REVINTRACTNG"/>
</dbReference>
<evidence type="ECO:0000313" key="8">
    <source>
        <dbReference type="EMBL" id="MBX68722.1"/>
    </source>
</evidence>
<dbReference type="Pfam" id="PF01412">
    <property type="entry name" value="ArfGap"/>
    <property type="match status" value="1"/>
</dbReference>
<evidence type="ECO:0000256" key="3">
    <source>
        <dbReference type="ARBA" id="ARBA00022771"/>
    </source>
</evidence>
<dbReference type="Gene3D" id="1.10.220.150">
    <property type="entry name" value="Arf GTPase activating protein"/>
    <property type="match status" value="1"/>
</dbReference>
<dbReference type="AlphaFoldDB" id="A0A2P2QNX9"/>
<protein>
    <recommendedName>
        <fullName evidence="7">Arf-GAP domain-containing protein</fullName>
    </recommendedName>
</protein>
<evidence type="ECO:0000256" key="4">
    <source>
        <dbReference type="ARBA" id="ARBA00022833"/>
    </source>
</evidence>
<feature type="compositionally biased region" description="Basic and acidic residues" evidence="6">
    <location>
        <begin position="226"/>
        <end position="235"/>
    </location>
</feature>
<dbReference type="InterPro" id="IPR001164">
    <property type="entry name" value="ArfGAP_dom"/>
</dbReference>
<dbReference type="InterPro" id="IPR037278">
    <property type="entry name" value="ARFGAP/RecO"/>
</dbReference>
<keyword evidence="2" id="KW-0479">Metal-binding</keyword>
<dbReference type="InterPro" id="IPR044520">
    <property type="entry name" value="ARF_GAP_AGD5/15"/>
</dbReference>
<dbReference type="EMBL" id="GGEC01088238">
    <property type="protein sequence ID" value="MBX68722.1"/>
    <property type="molecule type" value="Transcribed_RNA"/>
</dbReference>
<name>A0A2P2QNX9_RHIMU</name>
<keyword evidence="3 5" id="KW-0863">Zinc-finger</keyword>
<dbReference type="InterPro" id="IPR038508">
    <property type="entry name" value="ArfGAP_dom_sf"/>
</dbReference>
<dbReference type="GO" id="GO:0005096">
    <property type="term" value="F:GTPase activator activity"/>
    <property type="evidence" value="ECO:0007669"/>
    <property type="project" value="UniProtKB-KW"/>
</dbReference>
<dbReference type="FunFam" id="1.10.220.150:FF:000009">
    <property type="entry name" value="stromal membrane-associated protein 1 isoform X1"/>
    <property type="match status" value="1"/>
</dbReference>
<evidence type="ECO:0000256" key="6">
    <source>
        <dbReference type="SAM" id="MobiDB-lite"/>
    </source>
</evidence>
<keyword evidence="4" id="KW-0862">Zinc</keyword>
<dbReference type="GO" id="GO:0008270">
    <property type="term" value="F:zinc ion binding"/>
    <property type="evidence" value="ECO:0007669"/>
    <property type="project" value="UniProtKB-KW"/>
</dbReference>
<dbReference type="PROSITE" id="PS50115">
    <property type="entry name" value="ARFGAP"/>
    <property type="match status" value="1"/>
</dbReference>
<proteinExistence type="predicted"/>
<dbReference type="SUPFAM" id="SSF57863">
    <property type="entry name" value="ArfGap/RecO-like zinc finger"/>
    <property type="match status" value="1"/>
</dbReference>
<organism evidence="8">
    <name type="scientific">Rhizophora mucronata</name>
    <name type="common">Asiatic mangrove</name>
    <dbReference type="NCBI Taxonomy" id="61149"/>
    <lineage>
        <taxon>Eukaryota</taxon>
        <taxon>Viridiplantae</taxon>
        <taxon>Streptophyta</taxon>
        <taxon>Embryophyta</taxon>
        <taxon>Tracheophyta</taxon>
        <taxon>Spermatophyta</taxon>
        <taxon>Magnoliopsida</taxon>
        <taxon>eudicotyledons</taxon>
        <taxon>Gunneridae</taxon>
        <taxon>Pentapetalae</taxon>
        <taxon>rosids</taxon>
        <taxon>fabids</taxon>
        <taxon>Malpighiales</taxon>
        <taxon>Rhizophoraceae</taxon>
        <taxon>Rhizophora</taxon>
    </lineage>
</organism>
<feature type="region of interest" description="Disordered" evidence="6">
    <location>
        <begin position="195"/>
        <end position="238"/>
    </location>
</feature>
<dbReference type="PANTHER" id="PTHR46419:SF1">
    <property type="entry name" value="ARF-GAP DOMAIN-CONTAINING PROTEIN"/>
    <property type="match status" value="1"/>
</dbReference>
<feature type="compositionally biased region" description="Low complexity" evidence="6">
    <location>
        <begin position="211"/>
        <end position="225"/>
    </location>
</feature>
<feature type="domain" description="Arf-GAP" evidence="7">
    <location>
        <begin position="16"/>
        <end position="130"/>
    </location>
</feature>
<reference evidence="8" key="1">
    <citation type="submission" date="2018-02" db="EMBL/GenBank/DDBJ databases">
        <title>Rhizophora mucronata_Transcriptome.</title>
        <authorList>
            <person name="Meera S.P."/>
            <person name="Sreeshan A."/>
            <person name="Augustine A."/>
        </authorList>
    </citation>
    <scope>NUCLEOTIDE SEQUENCE</scope>
    <source>
        <tissue evidence="8">Leaf</tissue>
    </source>
</reference>
<keyword evidence="1" id="KW-0343">GTPase activation</keyword>
<dbReference type="CDD" id="cd08204">
    <property type="entry name" value="ArfGap"/>
    <property type="match status" value="1"/>
</dbReference>
<dbReference type="PANTHER" id="PTHR46419">
    <property type="entry name" value="ADP-RIBOSYLATION FACTOR GTPASE-ACTIVATING PROTEIN AGD5"/>
    <property type="match status" value="1"/>
</dbReference>
<evidence type="ECO:0000259" key="7">
    <source>
        <dbReference type="PROSITE" id="PS50115"/>
    </source>
</evidence>
<evidence type="ECO:0000256" key="1">
    <source>
        <dbReference type="ARBA" id="ARBA00022468"/>
    </source>
</evidence>
<evidence type="ECO:0000256" key="5">
    <source>
        <dbReference type="PROSITE-ProRule" id="PRU00288"/>
    </source>
</evidence>